<dbReference type="Pfam" id="PF00270">
    <property type="entry name" value="DEAD"/>
    <property type="match status" value="1"/>
</dbReference>
<dbReference type="SMART" id="SM00487">
    <property type="entry name" value="DEXDc"/>
    <property type="match status" value="1"/>
</dbReference>
<comment type="function">
    <text evidence="15">Plays a critical role in recombination and DNA repair. Helps process Holliday junction intermediates to mature products by catalyzing branch migration. Has replication fork regression activity, unwinds stalled or blocked replication forks to make a HJ that can be resolved. Has a DNA unwinding activity characteristic of a DNA helicase with 3'-5' polarity.</text>
</comment>
<evidence type="ECO:0000256" key="14">
    <source>
        <dbReference type="ARBA" id="ARBA00048988"/>
    </source>
</evidence>
<evidence type="ECO:0000313" key="18">
    <source>
        <dbReference type="EMBL" id="HEW46273.1"/>
    </source>
</evidence>
<dbReference type="PANTHER" id="PTHR47964:SF1">
    <property type="entry name" value="ATP-DEPENDENT DNA HELICASE HOMOLOG RECG, CHLOROPLASTIC"/>
    <property type="match status" value="1"/>
</dbReference>
<dbReference type="CDD" id="cd04488">
    <property type="entry name" value="RecG_wedge_OBF"/>
    <property type="match status" value="1"/>
</dbReference>
<dbReference type="SUPFAM" id="SSF52540">
    <property type="entry name" value="P-loop containing nucleoside triphosphate hydrolases"/>
    <property type="match status" value="2"/>
</dbReference>
<dbReference type="InterPro" id="IPR014001">
    <property type="entry name" value="Helicase_ATP-bd"/>
</dbReference>
<dbReference type="SMART" id="SM00490">
    <property type="entry name" value="HELICc"/>
    <property type="match status" value="1"/>
</dbReference>
<keyword evidence="8" id="KW-0238">DNA-binding</keyword>
<dbReference type="NCBIfam" id="NF008168">
    <property type="entry name" value="PRK10917.2-2"/>
    <property type="match status" value="1"/>
</dbReference>
<evidence type="ECO:0000256" key="10">
    <source>
        <dbReference type="ARBA" id="ARBA00023204"/>
    </source>
</evidence>
<evidence type="ECO:0000256" key="11">
    <source>
        <dbReference type="ARBA" id="ARBA00023235"/>
    </source>
</evidence>
<dbReference type="GO" id="GO:0043138">
    <property type="term" value="F:3'-5' DNA helicase activity"/>
    <property type="evidence" value="ECO:0007669"/>
    <property type="project" value="UniProtKB-EC"/>
</dbReference>
<feature type="domain" description="Helicase C-terminal" evidence="17">
    <location>
        <begin position="552"/>
        <end position="713"/>
    </location>
</feature>
<dbReference type="GO" id="GO:0016787">
    <property type="term" value="F:hydrolase activity"/>
    <property type="evidence" value="ECO:0007669"/>
    <property type="project" value="UniProtKB-KW"/>
</dbReference>
<name>A0A7C2ZPD4_9AQUI</name>
<keyword evidence="11" id="KW-0413">Isomerase</keyword>
<evidence type="ECO:0000256" key="1">
    <source>
        <dbReference type="ARBA" id="ARBA00007504"/>
    </source>
</evidence>
<evidence type="ECO:0000256" key="7">
    <source>
        <dbReference type="ARBA" id="ARBA00022840"/>
    </source>
</evidence>
<keyword evidence="4 15" id="KW-0227">DNA damage</keyword>
<dbReference type="InterPro" id="IPR033454">
    <property type="entry name" value="RecG_wedge"/>
</dbReference>
<sequence>MDKLEKAKEVIRDLSENNYAKLKRSLGVGLYLFNLLKDNVENSYLDLLKDFDRLPIEKRIGILKILEERLKSPTPSFDIDFSNIEKKPLTAFFKPVEELKVLEEKEKKILKAFGIKDLYSALYFVPLRYEDRRLSNSIKTTRSGQKVALKVRVIDTGFDPQEKYPAWVECEDGTGKLFLRFKYKDKRALYGFRKGQEIIVYGKLKEYKGEKYMVHPELLKDTEAGKIVPFYYIRTDGELKSISAKRRHEILRRTLTKLSEYAKYMPEYLPSKLLEKRKLPRIAESLYFVHRPINFSEEELNNFSTPFQRRLVYEDLFLFQLALQVIKSQIKGLPAQALQNPEKNIEEFVKSLPFSLTQAQRKVIGEIVEDIKSQRPMNRLLQGDVGSGKTVVAMAIAYAFAKEGYQSAIMVPTEILAQQHYENFKKFLEPLGIKVGLLTSSVKGSLRKSVLYHTKHGNIHVLVGTHALLQEGVEFKRLAFVVIDEQHRFGVMQRKLLLEKGGGLYPHCLVMSATPIPRTLALSLYGDLDLSILDQMPQGRKPVKTMLVFESEFEKVLEAVRSEISKGHKVYVIYPLIEESEKLQLKSAMQEYNKWKELLPGKQVLLLHGRLKEEEKREVMEKFKREGHLLVSTTVVEVGVDVPDATLMVIESAHRFGLSQLHQLRGRVGRSNLQSYCYLVVPEEIKADSEAIKRLRVLVRSNDGFEIAEEDLRIRGPGELLGVSQSGYFGFWVANLARAQDRIILEQAKEDATEIIKEDPSLENYKDLKKLLLYRYGDKMDLSYIA</sequence>
<dbReference type="GO" id="GO:0003677">
    <property type="term" value="F:DNA binding"/>
    <property type="evidence" value="ECO:0007669"/>
    <property type="project" value="UniProtKB-KW"/>
</dbReference>
<protein>
    <recommendedName>
        <fullName evidence="2 15">ATP-dependent DNA helicase RecG</fullName>
        <ecNumber evidence="13 15">5.6.2.4</ecNumber>
    </recommendedName>
</protein>
<proteinExistence type="inferred from homology"/>
<evidence type="ECO:0000256" key="2">
    <source>
        <dbReference type="ARBA" id="ARBA00017846"/>
    </source>
</evidence>
<keyword evidence="7 15" id="KW-0067">ATP-binding</keyword>
<dbReference type="InterPro" id="IPR001650">
    <property type="entry name" value="Helicase_C-like"/>
</dbReference>
<comment type="similarity">
    <text evidence="1 15">Belongs to the helicase family. RecG subfamily.</text>
</comment>
<dbReference type="SUPFAM" id="SSF50249">
    <property type="entry name" value="Nucleic acid-binding proteins"/>
    <property type="match status" value="1"/>
</dbReference>
<evidence type="ECO:0000256" key="8">
    <source>
        <dbReference type="ARBA" id="ARBA00023125"/>
    </source>
</evidence>
<comment type="catalytic activity">
    <reaction evidence="12 15">
        <text>Couples ATP hydrolysis with the unwinding of duplex DNA by translocating in the 3'-5' direction.</text>
        <dbReference type="EC" id="5.6.2.4"/>
    </reaction>
</comment>
<evidence type="ECO:0000256" key="6">
    <source>
        <dbReference type="ARBA" id="ARBA00022806"/>
    </source>
</evidence>
<dbReference type="GO" id="GO:0006281">
    <property type="term" value="P:DNA repair"/>
    <property type="evidence" value="ECO:0007669"/>
    <property type="project" value="UniProtKB-UniRule"/>
</dbReference>
<keyword evidence="10 15" id="KW-0234">DNA repair</keyword>
<evidence type="ECO:0000259" key="16">
    <source>
        <dbReference type="PROSITE" id="PS51192"/>
    </source>
</evidence>
<dbReference type="InterPro" id="IPR004609">
    <property type="entry name" value="ATP-dep_DNA_helicase_RecG"/>
</dbReference>
<dbReference type="PANTHER" id="PTHR47964">
    <property type="entry name" value="ATP-DEPENDENT DNA HELICASE HOMOLOG RECG, CHLOROPLASTIC"/>
    <property type="match status" value="1"/>
</dbReference>
<dbReference type="InterPro" id="IPR012340">
    <property type="entry name" value="NA-bd_OB-fold"/>
</dbReference>
<dbReference type="CDD" id="cd17992">
    <property type="entry name" value="DEXHc_RecG"/>
    <property type="match status" value="1"/>
</dbReference>
<dbReference type="EC" id="5.6.2.4" evidence="13 15"/>
<dbReference type="Pfam" id="PF19833">
    <property type="entry name" value="RecG_dom3_C"/>
    <property type="match status" value="1"/>
</dbReference>
<evidence type="ECO:0000256" key="9">
    <source>
        <dbReference type="ARBA" id="ARBA00023172"/>
    </source>
</evidence>
<comment type="catalytic activity">
    <reaction evidence="14 15">
        <text>ATP + H2O = ADP + phosphate + H(+)</text>
        <dbReference type="Rhea" id="RHEA:13065"/>
        <dbReference type="ChEBI" id="CHEBI:15377"/>
        <dbReference type="ChEBI" id="CHEBI:15378"/>
        <dbReference type="ChEBI" id="CHEBI:30616"/>
        <dbReference type="ChEBI" id="CHEBI:43474"/>
        <dbReference type="ChEBI" id="CHEBI:456216"/>
        <dbReference type="EC" id="5.6.2.4"/>
    </reaction>
</comment>
<keyword evidence="6 15" id="KW-0347">Helicase</keyword>
<comment type="caution">
    <text evidence="18">The sequence shown here is derived from an EMBL/GenBank/DDBJ whole genome shotgun (WGS) entry which is preliminary data.</text>
</comment>
<evidence type="ECO:0000256" key="13">
    <source>
        <dbReference type="ARBA" id="ARBA00034808"/>
    </source>
</evidence>
<evidence type="ECO:0000256" key="3">
    <source>
        <dbReference type="ARBA" id="ARBA00022741"/>
    </source>
</evidence>
<dbReference type="AlphaFoldDB" id="A0A7C2ZPD4"/>
<dbReference type="Pfam" id="PF17191">
    <property type="entry name" value="RecG_wedge"/>
    <property type="match status" value="1"/>
</dbReference>
<keyword evidence="9 15" id="KW-0233">DNA recombination</keyword>
<reference evidence="18" key="1">
    <citation type="journal article" date="2020" name="mSystems">
        <title>Genome- and Community-Level Interaction Insights into Carbon Utilization and Element Cycling Functions of Hydrothermarchaeota in Hydrothermal Sediment.</title>
        <authorList>
            <person name="Zhou Z."/>
            <person name="Liu Y."/>
            <person name="Xu W."/>
            <person name="Pan J."/>
            <person name="Luo Z.H."/>
            <person name="Li M."/>
        </authorList>
    </citation>
    <scope>NUCLEOTIDE SEQUENCE [LARGE SCALE GENOMIC DNA]</scope>
    <source>
        <strain evidence="18">SpSt-132</strain>
    </source>
</reference>
<dbReference type="InterPro" id="IPR045562">
    <property type="entry name" value="RecG_dom3_C"/>
</dbReference>
<dbReference type="PROSITE" id="PS51192">
    <property type="entry name" value="HELICASE_ATP_BIND_1"/>
    <property type="match status" value="1"/>
</dbReference>
<evidence type="ECO:0000259" key="17">
    <source>
        <dbReference type="PROSITE" id="PS51194"/>
    </source>
</evidence>
<dbReference type="GO" id="GO:0005524">
    <property type="term" value="F:ATP binding"/>
    <property type="evidence" value="ECO:0007669"/>
    <property type="project" value="UniProtKB-KW"/>
</dbReference>
<dbReference type="GO" id="GO:0006310">
    <property type="term" value="P:DNA recombination"/>
    <property type="evidence" value="ECO:0007669"/>
    <property type="project" value="UniProtKB-UniRule"/>
</dbReference>
<evidence type="ECO:0000256" key="4">
    <source>
        <dbReference type="ARBA" id="ARBA00022763"/>
    </source>
</evidence>
<gene>
    <name evidence="18" type="primary">recG</name>
    <name evidence="18" type="ORF">ENO47_06370</name>
</gene>
<dbReference type="EMBL" id="DSFP01000055">
    <property type="protein sequence ID" value="HEW46273.1"/>
    <property type="molecule type" value="Genomic_DNA"/>
</dbReference>
<organism evidence="18">
    <name type="scientific">Hydrogenobacter sp</name>
    <dbReference type="NCBI Taxonomy" id="2152829"/>
    <lineage>
        <taxon>Bacteria</taxon>
        <taxon>Pseudomonadati</taxon>
        <taxon>Aquificota</taxon>
        <taxon>Aquificia</taxon>
        <taxon>Aquificales</taxon>
        <taxon>Aquificaceae</taxon>
        <taxon>Hydrogenobacter</taxon>
    </lineage>
</organism>
<dbReference type="NCBIfam" id="TIGR00643">
    <property type="entry name" value="recG"/>
    <property type="match status" value="1"/>
</dbReference>
<dbReference type="InterPro" id="IPR011545">
    <property type="entry name" value="DEAD/DEAH_box_helicase_dom"/>
</dbReference>
<evidence type="ECO:0000256" key="15">
    <source>
        <dbReference type="RuleBase" id="RU363016"/>
    </source>
</evidence>
<dbReference type="NCBIfam" id="NF008165">
    <property type="entry name" value="PRK10917.1-3"/>
    <property type="match status" value="1"/>
</dbReference>
<keyword evidence="3 15" id="KW-0547">Nucleotide-binding</keyword>
<dbReference type="InterPro" id="IPR027417">
    <property type="entry name" value="P-loop_NTPase"/>
</dbReference>
<dbReference type="Gene3D" id="2.40.50.140">
    <property type="entry name" value="Nucleic acid-binding proteins"/>
    <property type="match status" value="1"/>
</dbReference>
<dbReference type="PROSITE" id="PS51194">
    <property type="entry name" value="HELICASE_CTER"/>
    <property type="match status" value="1"/>
</dbReference>
<evidence type="ECO:0000256" key="5">
    <source>
        <dbReference type="ARBA" id="ARBA00022801"/>
    </source>
</evidence>
<dbReference type="Pfam" id="PF00271">
    <property type="entry name" value="Helicase_C"/>
    <property type="match status" value="1"/>
</dbReference>
<feature type="domain" description="Helicase ATP-binding" evidence="16">
    <location>
        <begin position="370"/>
        <end position="533"/>
    </location>
</feature>
<dbReference type="Gene3D" id="3.40.50.300">
    <property type="entry name" value="P-loop containing nucleotide triphosphate hydrolases"/>
    <property type="match status" value="2"/>
</dbReference>
<accession>A0A7C2ZPD4</accession>
<keyword evidence="5 15" id="KW-0378">Hydrolase</keyword>
<dbReference type="InterPro" id="IPR047112">
    <property type="entry name" value="RecG/Mfd"/>
</dbReference>
<evidence type="ECO:0000256" key="12">
    <source>
        <dbReference type="ARBA" id="ARBA00034617"/>
    </source>
</evidence>